<dbReference type="EMBL" id="JASCZI010092542">
    <property type="protein sequence ID" value="MED6152490.1"/>
    <property type="molecule type" value="Genomic_DNA"/>
</dbReference>
<protein>
    <submittedName>
        <fullName evidence="1">Uncharacterized protein</fullName>
    </submittedName>
</protein>
<name>A0ABU6TUE1_9FABA</name>
<evidence type="ECO:0000313" key="2">
    <source>
        <dbReference type="Proteomes" id="UP001341840"/>
    </source>
</evidence>
<organism evidence="1 2">
    <name type="scientific">Stylosanthes scabra</name>
    <dbReference type="NCBI Taxonomy" id="79078"/>
    <lineage>
        <taxon>Eukaryota</taxon>
        <taxon>Viridiplantae</taxon>
        <taxon>Streptophyta</taxon>
        <taxon>Embryophyta</taxon>
        <taxon>Tracheophyta</taxon>
        <taxon>Spermatophyta</taxon>
        <taxon>Magnoliopsida</taxon>
        <taxon>eudicotyledons</taxon>
        <taxon>Gunneridae</taxon>
        <taxon>Pentapetalae</taxon>
        <taxon>rosids</taxon>
        <taxon>fabids</taxon>
        <taxon>Fabales</taxon>
        <taxon>Fabaceae</taxon>
        <taxon>Papilionoideae</taxon>
        <taxon>50 kb inversion clade</taxon>
        <taxon>dalbergioids sensu lato</taxon>
        <taxon>Dalbergieae</taxon>
        <taxon>Pterocarpus clade</taxon>
        <taxon>Stylosanthes</taxon>
    </lineage>
</organism>
<dbReference type="Proteomes" id="UP001341840">
    <property type="component" value="Unassembled WGS sequence"/>
</dbReference>
<evidence type="ECO:0000313" key="1">
    <source>
        <dbReference type="EMBL" id="MED6152490.1"/>
    </source>
</evidence>
<keyword evidence="2" id="KW-1185">Reference proteome</keyword>
<sequence>MGGVPKMVNTTSGPILPSKVLRSRRLLLIPPDDRARGYFDMAGFGHVAYVVPFEHD</sequence>
<proteinExistence type="predicted"/>
<accession>A0ABU6TUE1</accession>
<comment type="caution">
    <text evidence="1">The sequence shown here is derived from an EMBL/GenBank/DDBJ whole genome shotgun (WGS) entry which is preliminary data.</text>
</comment>
<gene>
    <name evidence="1" type="ORF">PIB30_092606</name>
</gene>
<reference evidence="1 2" key="1">
    <citation type="journal article" date="2023" name="Plants (Basel)">
        <title>Bridging the Gap: Combining Genomics and Transcriptomics Approaches to Understand Stylosanthes scabra, an Orphan Legume from the Brazilian Caatinga.</title>
        <authorList>
            <person name="Ferreira-Neto J.R.C."/>
            <person name="da Silva M.D."/>
            <person name="Binneck E."/>
            <person name="de Melo N.F."/>
            <person name="da Silva R.H."/>
            <person name="de Melo A.L.T.M."/>
            <person name="Pandolfi V."/>
            <person name="Bustamante F.O."/>
            <person name="Brasileiro-Vidal A.C."/>
            <person name="Benko-Iseppon A.M."/>
        </authorList>
    </citation>
    <scope>NUCLEOTIDE SEQUENCE [LARGE SCALE GENOMIC DNA]</scope>
    <source>
        <tissue evidence="1">Leaves</tissue>
    </source>
</reference>